<reference evidence="2 3" key="1">
    <citation type="submission" date="2014-03" db="EMBL/GenBank/DDBJ databases">
        <title>Whole genome sequence of Novosphingobium resinovorum KF1.</title>
        <authorList>
            <person name="Gan H.M."/>
            <person name="Gan H.Y."/>
            <person name="Chew T.H."/>
            <person name="Savka M.A."/>
        </authorList>
    </citation>
    <scope>NUCLEOTIDE SEQUENCE [LARGE SCALE GENOMIC DNA]</scope>
    <source>
        <strain evidence="2 3">KF1</strain>
    </source>
</reference>
<dbReference type="EMBL" id="JFYZ01000041">
    <property type="protein sequence ID" value="EZP74760.1"/>
    <property type="molecule type" value="Genomic_DNA"/>
</dbReference>
<protein>
    <submittedName>
        <fullName evidence="2">Uncharacterized protein</fullName>
    </submittedName>
</protein>
<dbReference type="PATRIC" id="fig|158500.4.peg.4782"/>
<dbReference type="eggNOG" id="ENOG503191A">
    <property type="taxonomic scope" value="Bacteria"/>
</dbReference>
<comment type="caution">
    <text evidence="2">The sequence shown here is derived from an EMBL/GenBank/DDBJ whole genome shotgun (WGS) entry which is preliminary data.</text>
</comment>
<dbReference type="AlphaFoldDB" id="A0A031JPW3"/>
<organism evidence="2 3">
    <name type="scientific">Novosphingobium resinovorum</name>
    <dbReference type="NCBI Taxonomy" id="158500"/>
    <lineage>
        <taxon>Bacteria</taxon>
        <taxon>Pseudomonadati</taxon>
        <taxon>Pseudomonadota</taxon>
        <taxon>Alphaproteobacteria</taxon>
        <taxon>Sphingomonadales</taxon>
        <taxon>Sphingomonadaceae</taxon>
        <taxon>Novosphingobium</taxon>
    </lineage>
</organism>
<keyword evidence="1" id="KW-0732">Signal</keyword>
<evidence type="ECO:0000313" key="2">
    <source>
        <dbReference type="EMBL" id="EZP74760.1"/>
    </source>
</evidence>
<feature type="signal peptide" evidence="1">
    <location>
        <begin position="1"/>
        <end position="46"/>
    </location>
</feature>
<dbReference type="RefSeq" id="WP_155986447.1">
    <property type="nucleotide sequence ID" value="NZ_JFYZ01000041.1"/>
</dbReference>
<evidence type="ECO:0000256" key="1">
    <source>
        <dbReference type="SAM" id="SignalP"/>
    </source>
</evidence>
<sequence>MPPLHRPKSLLAMAMPLLLDVSVPASRLPAVVAAAAVPLAARSAMAAEPASPEERDRLYPFYMPMGGLRAPAVTYRIKCEASRKAGREVYQGRSPDGPIEGGYELVYEAQDAQGAPCVYPFAPSLPQIGGPVEGKQYIVRSSIPGKRAVFRTSYDWATVDLRLFDVGTQRVHFEMRDVELDFPDAIQTKGALHLEVTETRRPGLFTAVLRRVKIYGGKNALFVPSGQTMLYAEDSDIAGNVGTNTDQEHTTYINGTLVSHFRDTKFHGQRAWENSASGHQLKDKAYLRVYENVTVSNVPHGPPSNWPPPAMPLIDASAFGFTWSDGLRIERVEPAQSPRDALVDLRSDIRYGEQGNYPWPVIGSPAWHMPPSPLDALDQVYLSVFLNTSVKSFRTEPYVFALRPTGTTLGTDGSHVEGSEAPRAQQRYVSLAFGSGGNLQRVYSGEGWTYSDPDLPAGSEWVLDRSKFIRHALGLIGR</sequence>
<name>A0A031JPW3_9SPHN</name>
<accession>A0A031JPW3</accession>
<evidence type="ECO:0000313" key="3">
    <source>
        <dbReference type="Proteomes" id="UP000024329"/>
    </source>
</evidence>
<proteinExistence type="predicted"/>
<gene>
    <name evidence="2" type="ORF">BV97_04708</name>
</gene>
<dbReference type="Proteomes" id="UP000024329">
    <property type="component" value="Unassembled WGS sequence"/>
</dbReference>
<feature type="chain" id="PRO_5001551757" evidence="1">
    <location>
        <begin position="47"/>
        <end position="478"/>
    </location>
</feature>